<dbReference type="InterPro" id="IPR021381">
    <property type="entry name" value="DUF3011"/>
</dbReference>
<accession>A0A7W8D516</accession>
<keyword evidence="4" id="KW-1185">Reference proteome</keyword>
<dbReference type="EMBL" id="JACHHP010000002">
    <property type="protein sequence ID" value="MBB5208063.1"/>
    <property type="molecule type" value="Genomic_DNA"/>
</dbReference>
<name>A0A7W8D516_9GAMM</name>
<keyword evidence="1" id="KW-0472">Membrane</keyword>
<keyword evidence="2" id="KW-0732">Signal</keyword>
<sequence length="203" mass="22481">MIRTVCWMPLLAALACAAGLSAPQVAQAQSTFRCESQSHQTNYCDVDTRGGIRLVRQLSHAGCWQGDTWGYDHRGVWVSNGCRAEFAGSGWNDHRRDDGNNRDAAVAGALVLGLIGAAILADKHNDRDDRRDDNRYDGGYYGSSITCESDDGHYRRCPANIGRGRVEIERVLSRADCRYGQSWGTDRGGIWVDRGCRARFSIH</sequence>
<evidence type="ECO:0000313" key="4">
    <source>
        <dbReference type="Proteomes" id="UP000521199"/>
    </source>
</evidence>
<evidence type="ECO:0008006" key="5">
    <source>
        <dbReference type="Google" id="ProtNLM"/>
    </source>
</evidence>
<feature type="transmembrane region" description="Helical" evidence="1">
    <location>
        <begin position="104"/>
        <end position="121"/>
    </location>
</feature>
<keyword evidence="1" id="KW-0812">Transmembrane</keyword>
<dbReference type="AlphaFoldDB" id="A0A7W8D516"/>
<dbReference type="PROSITE" id="PS51257">
    <property type="entry name" value="PROKAR_LIPOPROTEIN"/>
    <property type="match status" value="1"/>
</dbReference>
<protein>
    <recommendedName>
        <fullName evidence="5">DUF3011 domain-containing protein</fullName>
    </recommendedName>
</protein>
<proteinExistence type="predicted"/>
<organism evidence="3 4">
    <name type="scientific">Chiayiivirga flava</name>
    <dbReference type="NCBI Taxonomy" id="659595"/>
    <lineage>
        <taxon>Bacteria</taxon>
        <taxon>Pseudomonadati</taxon>
        <taxon>Pseudomonadota</taxon>
        <taxon>Gammaproteobacteria</taxon>
        <taxon>Lysobacterales</taxon>
        <taxon>Lysobacteraceae</taxon>
        <taxon>Chiayiivirga</taxon>
    </lineage>
</organism>
<dbReference type="Proteomes" id="UP000521199">
    <property type="component" value="Unassembled WGS sequence"/>
</dbReference>
<feature type="signal peptide" evidence="2">
    <location>
        <begin position="1"/>
        <end position="28"/>
    </location>
</feature>
<evidence type="ECO:0000256" key="2">
    <source>
        <dbReference type="SAM" id="SignalP"/>
    </source>
</evidence>
<reference evidence="3 4" key="1">
    <citation type="submission" date="2020-08" db="EMBL/GenBank/DDBJ databases">
        <title>Genomic Encyclopedia of Type Strains, Phase IV (KMG-IV): sequencing the most valuable type-strain genomes for metagenomic binning, comparative biology and taxonomic classification.</title>
        <authorList>
            <person name="Goeker M."/>
        </authorList>
    </citation>
    <scope>NUCLEOTIDE SEQUENCE [LARGE SCALE GENOMIC DNA]</scope>
    <source>
        <strain evidence="3 4">DSM 24163</strain>
    </source>
</reference>
<comment type="caution">
    <text evidence="3">The sequence shown here is derived from an EMBL/GenBank/DDBJ whole genome shotgun (WGS) entry which is preliminary data.</text>
</comment>
<feature type="chain" id="PRO_5030969892" description="DUF3011 domain-containing protein" evidence="2">
    <location>
        <begin position="29"/>
        <end position="203"/>
    </location>
</feature>
<dbReference type="Pfam" id="PF11218">
    <property type="entry name" value="DUF3011"/>
    <property type="match status" value="2"/>
</dbReference>
<dbReference type="RefSeq" id="WP_183960566.1">
    <property type="nucleotide sequence ID" value="NZ_JACHHP010000002.1"/>
</dbReference>
<keyword evidence="1" id="KW-1133">Transmembrane helix</keyword>
<evidence type="ECO:0000313" key="3">
    <source>
        <dbReference type="EMBL" id="MBB5208063.1"/>
    </source>
</evidence>
<evidence type="ECO:0000256" key="1">
    <source>
        <dbReference type="SAM" id="Phobius"/>
    </source>
</evidence>
<gene>
    <name evidence="3" type="ORF">HNQ52_001592</name>
</gene>